<dbReference type="Proteomes" id="UP000183508">
    <property type="component" value="Unassembled WGS sequence"/>
</dbReference>
<dbReference type="RefSeq" id="WP_074949543.1">
    <property type="nucleotide sequence ID" value="NZ_FPBV01000002.1"/>
</dbReference>
<dbReference type="PANTHER" id="PTHR46797:SF1">
    <property type="entry name" value="METHYLPHOSPHONATE SYNTHASE"/>
    <property type="match status" value="1"/>
</dbReference>
<feature type="compositionally biased region" description="Basic and acidic residues" evidence="2">
    <location>
        <begin position="116"/>
        <end position="132"/>
    </location>
</feature>
<dbReference type="PANTHER" id="PTHR46797">
    <property type="entry name" value="HTH-TYPE TRANSCRIPTIONAL REGULATOR"/>
    <property type="match status" value="1"/>
</dbReference>
<dbReference type="GO" id="GO:0005829">
    <property type="term" value="C:cytosol"/>
    <property type="evidence" value="ECO:0007669"/>
    <property type="project" value="TreeGrafter"/>
</dbReference>
<dbReference type="EMBL" id="FPBV01000002">
    <property type="protein sequence ID" value="SFU46729.1"/>
    <property type="molecule type" value="Genomic_DNA"/>
</dbReference>
<dbReference type="SMART" id="SM00530">
    <property type="entry name" value="HTH_XRE"/>
    <property type="match status" value="1"/>
</dbReference>
<dbReference type="InterPro" id="IPR010982">
    <property type="entry name" value="Lambda_DNA-bd_dom_sf"/>
</dbReference>
<organism evidence="4 5">
    <name type="scientific">Alicyclobacillus macrosporangiidus</name>
    <dbReference type="NCBI Taxonomy" id="392015"/>
    <lineage>
        <taxon>Bacteria</taxon>
        <taxon>Bacillati</taxon>
        <taxon>Bacillota</taxon>
        <taxon>Bacilli</taxon>
        <taxon>Bacillales</taxon>
        <taxon>Alicyclobacillaceae</taxon>
        <taxon>Alicyclobacillus</taxon>
    </lineage>
</organism>
<accession>A0A1I7GE35</accession>
<dbReference type="CDD" id="cd00093">
    <property type="entry name" value="HTH_XRE"/>
    <property type="match status" value="1"/>
</dbReference>
<dbReference type="InterPro" id="IPR050807">
    <property type="entry name" value="TransReg_Diox_bact_type"/>
</dbReference>
<dbReference type="OrthoDB" id="9815852at2"/>
<evidence type="ECO:0000259" key="3">
    <source>
        <dbReference type="PROSITE" id="PS50943"/>
    </source>
</evidence>
<dbReference type="SUPFAM" id="SSF47413">
    <property type="entry name" value="lambda repressor-like DNA-binding domains"/>
    <property type="match status" value="1"/>
</dbReference>
<proteinExistence type="predicted"/>
<sequence>MSTGSRIAHLRRARGLTQAQLASAAGVSASTIAMYETGRRTPDPEHLDKLAAALGVPPDQLKPGPADAEEARPVHDGPASAGPVPAGTAYAGEQNAGAAGAGLGPDAAGDGPESADEQRQEKSAQDPAEPAHDSPSQEGPAGQPSPSYPAIPLDRFEARLILFLRLNPQARAFIEAYLAADERRRQQIHKTWRLIHELQP</sequence>
<evidence type="ECO:0000313" key="4">
    <source>
        <dbReference type="EMBL" id="SFU46729.1"/>
    </source>
</evidence>
<dbReference type="STRING" id="392015.SAMN05421543_102159"/>
<dbReference type="Pfam" id="PF01381">
    <property type="entry name" value="HTH_3"/>
    <property type="match status" value="1"/>
</dbReference>
<gene>
    <name evidence="4" type="ORF">SAMN05421543_102159</name>
</gene>
<feature type="domain" description="HTH cro/C1-type" evidence="3">
    <location>
        <begin position="7"/>
        <end position="61"/>
    </location>
</feature>
<dbReference type="InterPro" id="IPR001387">
    <property type="entry name" value="Cro/C1-type_HTH"/>
</dbReference>
<keyword evidence="1" id="KW-0238">DNA-binding</keyword>
<evidence type="ECO:0000256" key="2">
    <source>
        <dbReference type="SAM" id="MobiDB-lite"/>
    </source>
</evidence>
<dbReference type="Gene3D" id="1.10.260.40">
    <property type="entry name" value="lambda repressor-like DNA-binding domains"/>
    <property type="match status" value="1"/>
</dbReference>
<dbReference type="GO" id="GO:0003700">
    <property type="term" value="F:DNA-binding transcription factor activity"/>
    <property type="evidence" value="ECO:0007669"/>
    <property type="project" value="TreeGrafter"/>
</dbReference>
<dbReference type="PROSITE" id="PS50943">
    <property type="entry name" value="HTH_CROC1"/>
    <property type="match status" value="1"/>
</dbReference>
<evidence type="ECO:0000256" key="1">
    <source>
        <dbReference type="ARBA" id="ARBA00023125"/>
    </source>
</evidence>
<dbReference type="AlphaFoldDB" id="A0A1I7GE35"/>
<keyword evidence="5" id="KW-1185">Reference proteome</keyword>
<dbReference type="GO" id="GO:0003677">
    <property type="term" value="F:DNA binding"/>
    <property type="evidence" value="ECO:0007669"/>
    <property type="project" value="UniProtKB-KW"/>
</dbReference>
<name>A0A1I7GE35_9BACL</name>
<feature type="region of interest" description="Disordered" evidence="2">
    <location>
        <begin position="55"/>
        <end position="150"/>
    </location>
</feature>
<protein>
    <submittedName>
        <fullName evidence="4">Helix-turn-helix domain-containing protein</fullName>
    </submittedName>
</protein>
<evidence type="ECO:0000313" key="5">
    <source>
        <dbReference type="Proteomes" id="UP000183508"/>
    </source>
</evidence>
<reference evidence="5" key="1">
    <citation type="submission" date="2016-10" db="EMBL/GenBank/DDBJ databases">
        <authorList>
            <person name="Varghese N."/>
        </authorList>
    </citation>
    <scope>NUCLEOTIDE SEQUENCE [LARGE SCALE GENOMIC DNA]</scope>
    <source>
        <strain evidence="5">DSM 17980</strain>
    </source>
</reference>